<dbReference type="KEGG" id="cbae:COR50_12025"/>
<dbReference type="EMBL" id="CP023777">
    <property type="protein sequence ID" value="ATL49843.1"/>
    <property type="molecule type" value="Genomic_DNA"/>
</dbReference>
<accession>A0A291R163</accession>
<name>A0A291R163_9BACT</name>
<evidence type="ECO:0000259" key="2">
    <source>
        <dbReference type="PROSITE" id="PS51352"/>
    </source>
</evidence>
<dbReference type="InterPro" id="IPR013766">
    <property type="entry name" value="Thioredoxin_domain"/>
</dbReference>
<reference evidence="3 4" key="1">
    <citation type="submission" date="2017-10" db="EMBL/GenBank/DDBJ databases">
        <title>Paenichitinophaga pekingensis gen. nov., sp. nov., isolated from activated sludge.</title>
        <authorList>
            <person name="Jin D."/>
            <person name="Kong X."/>
            <person name="Deng Y."/>
            <person name="Bai Z."/>
        </authorList>
    </citation>
    <scope>NUCLEOTIDE SEQUENCE [LARGE SCALE GENOMIC DNA]</scope>
    <source>
        <strain evidence="3 4">13</strain>
    </source>
</reference>
<proteinExistence type="predicted"/>
<keyword evidence="1" id="KW-0732">Signal</keyword>
<evidence type="ECO:0000313" key="4">
    <source>
        <dbReference type="Proteomes" id="UP000220133"/>
    </source>
</evidence>
<dbReference type="Pfam" id="PF08534">
    <property type="entry name" value="Redoxin"/>
    <property type="match status" value="1"/>
</dbReference>
<dbReference type="InterPro" id="IPR036249">
    <property type="entry name" value="Thioredoxin-like_sf"/>
</dbReference>
<evidence type="ECO:0000313" key="3">
    <source>
        <dbReference type="EMBL" id="ATL49843.1"/>
    </source>
</evidence>
<dbReference type="Gene3D" id="3.40.30.10">
    <property type="entry name" value="Glutaredoxin"/>
    <property type="match status" value="1"/>
</dbReference>
<dbReference type="InterPro" id="IPR050553">
    <property type="entry name" value="Thioredoxin_ResA/DsbE_sf"/>
</dbReference>
<dbReference type="Proteomes" id="UP000220133">
    <property type="component" value="Chromosome"/>
</dbReference>
<sequence length="409" mass="46026">MKHFLIVALALFAGLSLHAQQRLTKGIWQAKLHRSDGADIVFNFDLVRESGKPVIYIINAKERMRVDEITTSADSAWIKMPFFDNDFKAAILKDGSLQGIWTRHLPTGDQTIPFTAKPGVKVRFPVRNKPAADVSGRWPTYFYKPGEADSSFAIGEFEQNGNTVYGTFLTSSGDYRYLQGVVDGNQLKLSTFDGSHAYLFTARVEGKTMKEGIFYAGITAKEHWIAKNDPAAKLPDERTLNTMRPGESRLDFVFPDLNGHKVSINDPRFRNKVVIVSIGGSWCPNCMDETAYLSKWYKENKQRGVEVIALAYERTTDFEKSRQSAAKFAERFRVTYPVLITQVTPGDPKKTEKTLPQLTGLKGFPTSIFIDKKGEVREVHTGFSGPGTGEHYEEFKRNFNALIDKLLAE</sequence>
<dbReference type="PROSITE" id="PS51352">
    <property type="entry name" value="THIOREDOXIN_2"/>
    <property type="match status" value="1"/>
</dbReference>
<dbReference type="CDD" id="cd02966">
    <property type="entry name" value="TlpA_like_family"/>
    <property type="match status" value="1"/>
</dbReference>
<dbReference type="PANTHER" id="PTHR42852:SF13">
    <property type="entry name" value="PROTEIN DIPZ"/>
    <property type="match status" value="1"/>
</dbReference>
<feature type="chain" id="PRO_5012810067" evidence="1">
    <location>
        <begin position="20"/>
        <end position="409"/>
    </location>
</feature>
<dbReference type="RefSeq" id="WP_098196209.1">
    <property type="nucleotide sequence ID" value="NZ_CP023777.1"/>
</dbReference>
<feature type="domain" description="Thioredoxin" evidence="2">
    <location>
        <begin position="243"/>
        <end position="408"/>
    </location>
</feature>
<dbReference type="OrthoDB" id="616241at2"/>
<dbReference type="GO" id="GO:0016491">
    <property type="term" value="F:oxidoreductase activity"/>
    <property type="evidence" value="ECO:0007669"/>
    <property type="project" value="InterPro"/>
</dbReference>
<keyword evidence="4" id="KW-1185">Reference proteome</keyword>
<feature type="signal peptide" evidence="1">
    <location>
        <begin position="1"/>
        <end position="19"/>
    </location>
</feature>
<evidence type="ECO:0000256" key="1">
    <source>
        <dbReference type="SAM" id="SignalP"/>
    </source>
</evidence>
<gene>
    <name evidence="3" type="ORF">COR50_12025</name>
</gene>
<dbReference type="InterPro" id="IPR013740">
    <property type="entry name" value="Redoxin"/>
</dbReference>
<dbReference type="SUPFAM" id="SSF52833">
    <property type="entry name" value="Thioredoxin-like"/>
    <property type="match status" value="1"/>
</dbReference>
<dbReference type="AlphaFoldDB" id="A0A291R163"/>
<dbReference type="PANTHER" id="PTHR42852">
    <property type="entry name" value="THIOL:DISULFIDE INTERCHANGE PROTEIN DSBE"/>
    <property type="match status" value="1"/>
</dbReference>
<organism evidence="3 4">
    <name type="scientific">Chitinophaga caeni</name>
    <dbReference type="NCBI Taxonomy" id="2029983"/>
    <lineage>
        <taxon>Bacteria</taxon>
        <taxon>Pseudomonadati</taxon>
        <taxon>Bacteroidota</taxon>
        <taxon>Chitinophagia</taxon>
        <taxon>Chitinophagales</taxon>
        <taxon>Chitinophagaceae</taxon>
        <taxon>Chitinophaga</taxon>
    </lineage>
</organism>
<protein>
    <submittedName>
        <fullName evidence="3">Redoxin</fullName>
    </submittedName>
</protein>